<protein>
    <recommendedName>
        <fullName evidence="1">Oxidoreductase molybdopterin-binding domain-containing protein</fullName>
    </recommendedName>
</protein>
<dbReference type="InterPro" id="IPR000572">
    <property type="entry name" value="OxRdtase_Mopterin-bd_dom"/>
</dbReference>
<dbReference type="Proteomes" id="UP001501588">
    <property type="component" value="Unassembled WGS sequence"/>
</dbReference>
<dbReference type="PANTHER" id="PTHR19372:SF7">
    <property type="entry name" value="SULFITE OXIDASE, MITOCHONDRIAL"/>
    <property type="match status" value="1"/>
</dbReference>
<proteinExistence type="predicted"/>
<name>A0ABN1F9D9_9PROT</name>
<dbReference type="PANTHER" id="PTHR19372">
    <property type="entry name" value="SULFITE REDUCTASE"/>
    <property type="match status" value="1"/>
</dbReference>
<evidence type="ECO:0000259" key="1">
    <source>
        <dbReference type="Pfam" id="PF00174"/>
    </source>
</evidence>
<dbReference type="Gene3D" id="3.90.420.10">
    <property type="entry name" value="Oxidoreductase, molybdopterin-binding domain"/>
    <property type="match status" value="1"/>
</dbReference>
<dbReference type="EMBL" id="BAAAFZ010000032">
    <property type="protein sequence ID" value="GAA0585718.1"/>
    <property type="molecule type" value="Genomic_DNA"/>
</dbReference>
<reference evidence="2 3" key="1">
    <citation type="journal article" date="2019" name="Int. J. Syst. Evol. Microbiol.">
        <title>The Global Catalogue of Microorganisms (GCM) 10K type strain sequencing project: providing services to taxonomists for standard genome sequencing and annotation.</title>
        <authorList>
            <consortium name="The Broad Institute Genomics Platform"/>
            <consortium name="The Broad Institute Genome Sequencing Center for Infectious Disease"/>
            <person name="Wu L."/>
            <person name="Ma J."/>
        </authorList>
    </citation>
    <scope>NUCLEOTIDE SEQUENCE [LARGE SCALE GENOMIC DNA]</scope>
    <source>
        <strain evidence="2 3">JCM 9933</strain>
    </source>
</reference>
<dbReference type="InterPro" id="IPR036374">
    <property type="entry name" value="OxRdtase_Mopterin-bd_sf"/>
</dbReference>
<accession>A0ABN1F9D9</accession>
<gene>
    <name evidence="2" type="ORF">GCM10009416_25130</name>
</gene>
<sequence>MPFGRRPPAGVLPAALAQTPAGGGGPAVLRMDGKAALVVLGERPLVAETPETLLADDVTPADKMCIRNNGGIPDAVPDPRAWKFRIEGEVERPLEVAVGDLEGGRFPIVTRRLQLECGGNGRSFFAPDARGNQWGNGGVSCGEWNGANPISRAAVLVG</sequence>
<feature type="domain" description="Oxidoreductase molybdopterin-binding" evidence="1">
    <location>
        <begin position="76"/>
        <end position="147"/>
    </location>
</feature>
<comment type="caution">
    <text evidence="2">The sequence shown here is derived from an EMBL/GenBank/DDBJ whole genome shotgun (WGS) entry which is preliminary data.</text>
</comment>
<evidence type="ECO:0000313" key="3">
    <source>
        <dbReference type="Proteomes" id="UP001501588"/>
    </source>
</evidence>
<evidence type="ECO:0000313" key="2">
    <source>
        <dbReference type="EMBL" id="GAA0585718.1"/>
    </source>
</evidence>
<keyword evidence="3" id="KW-1185">Reference proteome</keyword>
<organism evidence="2 3">
    <name type="scientific">Craurococcus roseus</name>
    <dbReference type="NCBI Taxonomy" id="77585"/>
    <lineage>
        <taxon>Bacteria</taxon>
        <taxon>Pseudomonadati</taxon>
        <taxon>Pseudomonadota</taxon>
        <taxon>Alphaproteobacteria</taxon>
        <taxon>Acetobacterales</taxon>
        <taxon>Acetobacteraceae</taxon>
        <taxon>Craurococcus</taxon>
    </lineage>
</organism>
<dbReference type="SUPFAM" id="SSF56524">
    <property type="entry name" value="Oxidoreductase molybdopterin-binding domain"/>
    <property type="match status" value="1"/>
</dbReference>
<dbReference type="Pfam" id="PF00174">
    <property type="entry name" value="Oxidored_molyb"/>
    <property type="match status" value="1"/>
</dbReference>